<name>A0AAV9BD14_ACOGR</name>
<proteinExistence type="predicted"/>
<keyword evidence="3" id="KW-1185">Reference proteome</keyword>
<dbReference type="EMBL" id="JAUJYN010000004">
    <property type="protein sequence ID" value="KAK1274212.1"/>
    <property type="molecule type" value="Genomic_DNA"/>
</dbReference>
<sequence length="107" mass="12250">MRALQHDSCTGWYKVHNSYVMVADQLAREARYRRWSWTQIDILASKMNNGSRPSTPSLTRFAHIEIPVHTLGFEKKGEPAEDAFAGRLRGPPQRPRSSELGSLRWPS</sequence>
<evidence type="ECO:0000313" key="3">
    <source>
        <dbReference type="Proteomes" id="UP001179952"/>
    </source>
</evidence>
<protein>
    <submittedName>
        <fullName evidence="2">Uncharacterized protein</fullName>
    </submittedName>
</protein>
<organism evidence="2 3">
    <name type="scientific">Acorus gramineus</name>
    <name type="common">Dwarf sweet flag</name>
    <dbReference type="NCBI Taxonomy" id="55184"/>
    <lineage>
        <taxon>Eukaryota</taxon>
        <taxon>Viridiplantae</taxon>
        <taxon>Streptophyta</taxon>
        <taxon>Embryophyta</taxon>
        <taxon>Tracheophyta</taxon>
        <taxon>Spermatophyta</taxon>
        <taxon>Magnoliopsida</taxon>
        <taxon>Liliopsida</taxon>
        <taxon>Acoraceae</taxon>
        <taxon>Acorus</taxon>
    </lineage>
</organism>
<reference evidence="2" key="2">
    <citation type="submission" date="2023-06" db="EMBL/GenBank/DDBJ databases">
        <authorList>
            <person name="Ma L."/>
            <person name="Liu K.-W."/>
            <person name="Li Z."/>
            <person name="Hsiao Y.-Y."/>
            <person name="Qi Y."/>
            <person name="Fu T."/>
            <person name="Tang G."/>
            <person name="Zhang D."/>
            <person name="Sun W.-H."/>
            <person name="Liu D.-K."/>
            <person name="Li Y."/>
            <person name="Chen G.-Z."/>
            <person name="Liu X.-D."/>
            <person name="Liao X.-Y."/>
            <person name="Jiang Y.-T."/>
            <person name="Yu X."/>
            <person name="Hao Y."/>
            <person name="Huang J."/>
            <person name="Zhao X.-W."/>
            <person name="Ke S."/>
            <person name="Chen Y.-Y."/>
            <person name="Wu W.-L."/>
            <person name="Hsu J.-L."/>
            <person name="Lin Y.-F."/>
            <person name="Huang M.-D."/>
            <person name="Li C.-Y."/>
            <person name="Huang L."/>
            <person name="Wang Z.-W."/>
            <person name="Zhao X."/>
            <person name="Zhong W.-Y."/>
            <person name="Peng D.-H."/>
            <person name="Ahmad S."/>
            <person name="Lan S."/>
            <person name="Zhang J.-S."/>
            <person name="Tsai W.-C."/>
            <person name="Van De Peer Y."/>
            <person name="Liu Z.-J."/>
        </authorList>
    </citation>
    <scope>NUCLEOTIDE SEQUENCE</scope>
    <source>
        <strain evidence="2">SCP</strain>
        <tissue evidence="2">Leaves</tissue>
    </source>
</reference>
<accession>A0AAV9BD14</accession>
<comment type="caution">
    <text evidence="2">The sequence shown here is derived from an EMBL/GenBank/DDBJ whole genome shotgun (WGS) entry which is preliminary data.</text>
</comment>
<dbReference type="Proteomes" id="UP001179952">
    <property type="component" value="Unassembled WGS sequence"/>
</dbReference>
<gene>
    <name evidence="2" type="ORF">QJS04_geneDACA023929</name>
</gene>
<evidence type="ECO:0000313" key="2">
    <source>
        <dbReference type="EMBL" id="KAK1274212.1"/>
    </source>
</evidence>
<reference evidence="2" key="1">
    <citation type="journal article" date="2023" name="Nat. Commun.">
        <title>Diploid and tetraploid genomes of Acorus and the evolution of monocots.</title>
        <authorList>
            <person name="Ma L."/>
            <person name="Liu K.W."/>
            <person name="Li Z."/>
            <person name="Hsiao Y.Y."/>
            <person name="Qi Y."/>
            <person name="Fu T."/>
            <person name="Tang G.D."/>
            <person name="Zhang D."/>
            <person name="Sun W.H."/>
            <person name="Liu D.K."/>
            <person name="Li Y."/>
            <person name="Chen G.Z."/>
            <person name="Liu X.D."/>
            <person name="Liao X.Y."/>
            <person name="Jiang Y.T."/>
            <person name="Yu X."/>
            <person name="Hao Y."/>
            <person name="Huang J."/>
            <person name="Zhao X.W."/>
            <person name="Ke S."/>
            <person name="Chen Y.Y."/>
            <person name="Wu W.L."/>
            <person name="Hsu J.L."/>
            <person name="Lin Y.F."/>
            <person name="Huang M.D."/>
            <person name="Li C.Y."/>
            <person name="Huang L."/>
            <person name="Wang Z.W."/>
            <person name="Zhao X."/>
            <person name="Zhong W.Y."/>
            <person name="Peng D.H."/>
            <person name="Ahmad S."/>
            <person name="Lan S."/>
            <person name="Zhang J.S."/>
            <person name="Tsai W.C."/>
            <person name="Van de Peer Y."/>
            <person name="Liu Z.J."/>
        </authorList>
    </citation>
    <scope>NUCLEOTIDE SEQUENCE</scope>
    <source>
        <strain evidence="2">SCP</strain>
    </source>
</reference>
<evidence type="ECO:0000256" key="1">
    <source>
        <dbReference type="SAM" id="MobiDB-lite"/>
    </source>
</evidence>
<dbReference type="AlphaFoldDB" id="A0AAV9BD14"/>
<feature type="region of interest" description="Disordered" evidence="1">
    <location>
        <begin position="80"/>
        <end position="107"/>
    </location>
</feature>